<name>A0ABN0CIL0_STRVE</name>
<proteinExistence type="predicted"/>
<comment type="caution">
    <text evidence="1">The sequence shown here is derived from an EMBL/GenBank/DDBJ whole genome shotgun (WGS) entry which is preliminary data.</text>
</comment>
<organism evidence="1 2">
    <name type="scientific">Streptococcus vestibularis ATCC 49124</name>
    <dbReference type="NCBI Taxonomy" id="889206"/>
    <lineage>
        <taxon>Bacteria</taxon>
        <taxon>Bacillati</taxon>
        <taxon>Bacillota</taxon>
        <taxon>Bacilli</taxon>
        <taxon>Lactobacillales</taxon>
        <taxon>Streptococcaceae</taxon>
        <taxon>Streptococcus</taxon>
    </lineage>
</organism>
<reference evidence="1 2" key="1">
    <citation type="submission" date="2011-01" db="EMBL/GenBank/DDBJ databases">
        <authorList>
            <person name="Muzny D."/>
            <person name="Qin X."/>
            <person name="Buhay C."/>
            <person name="Dugan-Rocha S."/>
            <person name="Ding Y."/>
            <person name="Chen G."/>
            <person name="Hawes A."/>
            <person name="Holder M."/>
            <person name="Jhangiani S."/>
            <person name="Johnson A."/>
            <person name="Khan Z."/>
            <person name="Li Z."/>
            <person name="Liu W."/>
            <person name="Liu X."/>
            <person name="Perez L."/>
            <person name="Shen H."/>
            <person name="Wang Q."/>
            <person name="Watt J."/>
            <person name="Xi L."/>
            <person name="Xin Y."/>
            <person name="Zhou J."/>
            <person name="Deng J."/>
            <person name="Jiang H."/>
            <person name="Liu Y."/>
            <person name="Qu J."/>
            <person name="Song X.-Z."/>
            <person name="Zhang L."/>
            <person name="Villasana D."/>
            <person name="Johnson A."/>
            <person name="Liu J."/>
            <person name="Liyanage D."/>
            <person name="Lorensuhewa L."/>
            <person name="Robinson T."/>
            <person name="Song A."/>
            <person name="Song B.-B."/>
            <person name="Dinh H."/>
            <person name="Thornton R."/>
            <person name="Coyle M."/>
            <person name="Francisco L."/>
            <person name="Jackson L."/>
            <person name="Javaid M."/>
            <person name="Korchina V."/>
            <person name="Kovar C."/>
            <person name="Mata R."/>
            <person name="Mathew T."/>
            <person name="Ngo R."/>
            <person name="Nguyen L."/>
            <person name="Nguyen N."/>
            <person name="Okwuonu G."/>
            <person name="Ongeri F."/>
            <person name="Pham C."/>
            <person name="Simmons D."/>
            <person name="Wilczek-Boney K."/>
            <person name="Hale W."/>
            <person name="Jakkamsetti A."/>
            <person name="Pham P."/>
            <person name="Ruth R."/>
            <person name="San Lucas F."/>
            <person name="Warren J."/>
            <person name="Zhang J."/>
            <person name="Zhao Z."/>
            <person name="Zhou C."/>
            <person name="Zhu D."/>
            <person name="Lee S."/>
            <person name="Bess C."/>
            <person name="Blankenburg K."/>
            <person name="Forbes L."/>
            <person name="Fu Q."/>
            <person name="Gubbala S."/>
            <person name="Hirani K."/>
            <person name="Jayaseelan J.C."/>
            <person name="Lara F."/>
            <person name="Munidasa M."/>
            <person name="Palculict T."/>
            <person name="Patil S."/>
            <person name="Pu L.-L."/>
            <person name="Saada N."/>
            <person name="Tang L."/>
            <person name="Weissenberger G."/>
            <person name="Zhu Y."/>
            <person name="Hemphill L."/>
            <person name="Shang Y."/>
            <person name="Youmans B."/>
            <person name="Ayvaz T."/>
            <person name="Ross M."/>
            <person name="Santibanez J."/>
            <person name="Aqrawi P."/>
            <person name="Gross S."/>
            <person name="Joshi V."/>
            <person name="Fowler G."/>
            <person name="Nazareth L."/>
            <person name="Reid J."/>
            <person name="Worley K."/>
            <person name="Petrosino J."/>
            <person name="Highlander S."/>
            <person name="Gibbs R."/>
        </authorList>
    </citation>
    <scope>NUCLEOTIDE SEQUENCE [LARGE SCALE GENOMIC DNA]</scope>
    <source>
        <strain evidence="1 2">ATCC 49124</strain>
    </source>
</reference>
<keyword evidence="2" id="KW-1185">Reference proteome</keyword>
<sequence length="54" mass="6213">MATKSFTTDLTFNRRSADNLISALSETRKFKRSKDVKASDIQNLEEIRSMFKKG</sequence>
<accession>A0ABN0CIL0</accession>
<evidence type="ECO:0000313" key="1">
    <source>
        <dbReference type="EMBL" id="EFX96844.1"/>
    </source>
</evidence>
<evidence type="ECO:0000313" key="2">
    <source>
        <dbReference type="Proteomes" id="UP000003697"/>
    </source>
</evidence>
<dbReference type="RefSeq" id="WP_003096083.1">
    <property type="nucleotide sequence ID" value="NZ_GL831112.1"/>
</dbReference>
<dbReference type="EMBL" id="AEVI01000009">
    <property type="protein sequence ID" value="EFX96844.1"/>
    <property type="molecule type" value="Genomic_DNA"/>
</dbReference>
<gene>
    <name evidence="1" type="ORF">HMPREF9425_0297</name>
</gene>
<dbReference type="Proteomes" id="UP000003697">
    <property type="component" value="Unassembled WGS sequence"/>
</dbReference>
<protein>
    <submittedName>
        <fullName evidence="1">Uncharacterized protein</fullName>
    </submittedName>
</protein>